<dbReference type="FunFam" id="3.40.50.300:FF:000019">
    <property type="entry name" value="Translation initiation factor IF-2"/>
    <property type="match status" value="1"/>
</dbReference>
<dbReference type="InterPro" id="IPR009000">
    <property type="entry name" value="Transl_B-barrel_sf"/>
</dbReference>
<dbReference type="Pfam" id="PF11987">
    <property type="entry name" value="IF-2"/>
    <property type="match status" value="1"/>
</dbReference>
<keyword evidence="2" id="KW-0396">Initiation factor</keyword>
<evidence type="ECO:0000259" key="6">
    <source>
        <dbReference type="PROSITE" id="PS51722"/>
    </source>
</evidence>
<dbReference type="InterPro" id="IPR000795">
    <property type="entry name" value="T_Tr_GTP-bd_dom"/>
</dbReference>
<dbReference type="AlphaFoldDB" id="A0A8S9YJU6"/>
<reference evidence="7" key="1">
    <citation type="submission" date="2019-07" db="EMBL/GenBank/DDBJ databases">
        <title>Annotation for the trematode Paragonimus miyazaki's.</title>
        <authorList>
            <person name="Choi Y.-J."/>
        </authorList>
    </citation>
    <scope>NUCLEOTIDE SEQUENCE</scope>
    <source>
        <strain evidence="7">Japan</strain>
    </source>
</reference>
<evidence type="ECO:0000256" key="4">
    <source>
        <dbReference type="ARBA" id="ARBA00022917"/>
    </source>
</evidence>
<accession>A0A8S9YJU6</accession>
<keyword evidence="4" id="KW-0648">Protein biosynthesis</keyword>
<evidence type="ECO:0000256" key="5">
    <source>
        <dbReference type="ARBA" id="ARBA00023134"/>
    </source>
</evidence>
<dbReference type="InterPro" id="IPR023115">
    <property type="entry name" value="TIF_IF2_dom3"/>
</dbReference>
<dbReference type="InterPro" id="IPR005225">
    <property type="entry name" value="Small_GTP-bd"/>
</dbReference>
<comment type="similarity">
    <text evidence="1">Belongs to the TRAFAC class translation factor GTPase superfamily. Classic translation factor GTPase family. IF-2 subfamily.</text>
</comment>
<evidence type="ECO:0000256" key="3">
    <source>
        <dbReference type="ARBA" id="ARBA00022741"/>
    </source>
</evidence>
<dbReference type="Gene3D" id="2.40.30.10">
    <property type="entry name" value="Translation factors"/>
    <property type="match status" value="2"/>
</dbReference>
<sequence length="797" mass="86720">MNPLRLYSRLSQNAFPWFVFSRSLAASSNKSDLNRRNSYVVKKTSKQIPTVEVWEGITVKELARAAKREPSLVLTALNSGMLTSQTASFDSSLLLFKLLKNSGIEDRKLLVSLVNLMGLKPVFKSQIGHSHSDKDAYPRPPANPTDCVPRPPVVAVLGHVDHGKTTLLDALRSSRMVDEEYGGITQHLAAFTVSLASVAKHAGITDVTGSLASSLSDSITFLDTPGHAAFSAIRARGASATDIVVLVVAADDGVMPQTVESIRFAKEGNTPLVVAINKIDKREADVGRVLNELATHGVVVEQLGGEVQSVEISALKRINLHGLLEALCLQAELMQIRSDDTGAAEGIILEANMEHGTGKVATCLVTRGQLRRTPASGPLIASEAICSPRILLNDRGQPVVSVGPGFIAKVAGWKELPPAGSTLLELQSMARAAEVVRFRRNQRMQKKASDDLKAYTARMAPYQAQYEAFLEERSKSSRSLWRKLSKNRPDLQSLISPTDDDMTSLPLLIKTDVHGSLEAIQTLLSTCPIDECTIETIQCGVGPLTESEVDHAEALGAIVLLFNVSALPTVMSYAETKGVIIKRYNIIYRLAEDVRELINARLPPLIVEKVVGEAEILELFMIKEPRGGGKPLRVPVAGCRCTKGQLIAGQSGSRLFSDNASLGDVVATCYRVIRRNRTSPALHNSTDVVSTGSHDTIGLQPDDTIVVSQAICRSLRHEKTVVDSIRKGVECGLVLTTPEQPNQDAEKRIKVSIDQSENFVSNWQVGDLIQCYVLVKEPRKVQWEFETKSTEQLLGET</sequence>
<protein>
    <recommendedName>
        <fullName evidence="6">Tr-type G domain-containing protein</fullName>
    </recommendedName>
</protein>
<dbReference type="GO" id="GO:0005525">
    <property type="term" value="F:GTP binding"/>
    <property type="evidence" value="ECO:0007669"/>
    <property type="project" value="UniProtKB-KW"/>
</dbReference>
<organism evidence="7 8">
    <name type="scientific">Paragonimus skrjabini miyazakii</name>
    <dbReference type="NCBI Taxonomy" id="59628"/>
    <lineage>
        <taxon>Eukaryota</taxon>
        <taxon>Metazoa</taxon>
        <taxon>Spiralia</taxon>
        <taxon>Lophotrochozoa</taxon>
        <taxon>Platyhelminthes</taxon>
        <taxon>Trematoda</taxon>
        <taxon>Digenea</taxon>
        <taxon>Plagiorchiida</taxon>
        <taxon>Troglotremata</taxon>
        <taxon>Troglotrematidae</taxon>
        <taxon>Paragonimus</taxon>
    </lineage>
</organism>
<dbReference type="FunFam" id="3.40.50.10050:FF:000001">
    <property type="entry name" value="Translation initiation factor IF-2"/>
    <property type="match status" value="1"/>
</dbReference>
<dbReference type="GO" id="GO:0003924">
    <property type="term" value="F:GTPase activity"/>
    <property type="evidence" value="ECO:0007669"/>
    <property type="project" value="InterPro"/>
</dbReference>
<dbReference type="InterPro" id="IPR036925">
    <property type="entry name" value="TIF_IF2_dom3_sf"/>
</dbReference>
<comment type="caution">
    <text evidence="7">The sequence shown here is derived from an EMBL/GenBank/DDBJ whole genome shotgun (WGS) entry which is preliminary data.</text>
</comment>
<feature type="domain" description="Tr-type G" evidence="6">
    <location>
        <begin position="149"/>
        <end position="335"/>
    </location>
</feature>
<name>A0A8S9YJU6_9TREM</name>
<evidence type="ECO:0000313" key="7">
    <source>
        <dbReference type="EMBL" id="KAF7232864.1"/>
    </source>
</evidence>
<dbReference type="OrthoDB" id="361630at2759"/>
<dbReference type="InterPro" id="IPR053905">
    <property type="entry name" value="EF-G-like_DII"/>
</dbReference>
<dbReference type="PRINTS" id="PR00315">
    <property type="entry name" value="ELONGATNFCT"/>
</dbReference>
<dbReference type="GO" id="GO:0005737">
    <property type="term" value="C:cytoplasm"/>
    <property type="evidence" value="ECO:0007669"/>
    <property type="project" value="TreeGrafter"/>
</dbReference>
<dbReference type="Proteomes" id="UP000822476">
    <property type="component" value="Unassembled WGS sequence"/>
</dbReference>
<dbReference type="GO" id="GO:0003743">
    <property type="term" value="F:translation initiation factor activity"/>
    <property type="evidence" value="ECO:0007669"/>
    <property type="project" value="UniProtKB-KW"/>
</dbReference>
<dbReference type="PANTHER" id="PTHR43381">
    <property type="entry name" value="TRANSLATION INITIATION FACTOR IF-2-RELATED"/>
    <property type="match status" value="1"/>
</dbReference>
<evidence type="ECO:0000256" key="1">
    <source>
        <dbReference type="ARBA" id="ARBA00007733"/>
    </source>
</evidence>
<evidence type="ECO:0000256" key="2">
    <source>
        <dbReference type="ARBA" id="ARBA00022540"/>
    </source>
</evidence>
<dbReference type="InterPro" id="IPR015760">
    <property type="entry name" value="TIF_IF2"/>
</dbReference>
<dbReference type="Gene3D" id="3.40.50.10050">
    <property type="entry name" value="Translation initiation factor IF- 2, domain 3"/>
    <property type="match status" value="1"/>
</dbReference>
<keyword evidence="5" id="KW-0342">GTP-binding</keyword>
<gene>
    <name evidence="7" type="ORF">EG68_10400</name>
</gene>
<evidence type="ECO:0000313" key="8">
    <source>
        <dbReference type="Proteomes" id="UP000822476"/>
    </source>
</evidence>
<dbReference type="PANTHER" id="PTHR43381:SF20">
    <property type="entry name" value="TRANSLATION INITIATION FACTOR IF-2, MITOCHONDRIAL"/>
    <property type="match status" value="1"/>
</dbReference>
<dbReference type="Gene3D" id="3.40.50.300">
    <property type="entry name" value="P-loop containing nucleotide triphosphate hydrolases"/>
    <property type="match status" value="1"/>
</dbReference>
<keyword evidence="8" id="KW-1185">Reference proteome</keyword>
<dbReference type="EMBL" id="JTDE01021489">
    <property type="protein sequence ID" value="KAF7232864.1"/>
    <property type="molecule type" value="Genomic_DNA"/>
</dbReference>
<keyword evidence="3" id="KW-0547">Nucleotide-binding</keyword>
<dbReference type="PROSITE" id="PS51722">
    <property type="entry name" value="G_TR_2"/>
    <property type="match status" value="1"/>
</dbReference>
<proteinExistence type="inferred from homology"/>
<dbReference type="SUPFAM" id="SSF50447">
    <property type="entry name" value="Translation proteins"/>
    <property type="match status" value="1"/>
</dbReference>
<dbReference type="NCBIfam" id="TIGR00231">
    <property type="entry name" value="small_GTP"/>
    <property type="match status" value="1"/>
</dbReference>
<dbReference type="SUPFAM" id="SSF52540">
    <property type="entry name" value="P-loop containing nucleoside triphosphate hydrolases"/>
    <property type="match status" value="1"/>
</dbReference>
<dbReference type="Pfam" id="PF22042">
    <property type="entry name" value="EF-G_D2"/>
    <property type="match status" value="1"/>
</dbReference>
<dbReference type="Pfam" id="PF00009">
    <property type="entry name" value="GTP_EFTU"/>
    <property type="match status" value="1"/>
</dbReference>
<dbReference type="CDD" id="cd01887">
    <property type="entry name" value="IF2_eIF5B"/>
    <property type="match status" value="1"/>
</dbReference>
<dbReference type="SUPFAM" id="SSF52156">
    <property type="entry name" value="Initiation factor IF2/eIF5b, domain 3"/>
    <property type="match status" value="1"/>
</dbReference>
<dbReference type="InterPro" id="IPR027417">
    <property type="entry name" value="P-loop_NTPase"/>
</dbReference>